<dbReference type="OrthoDB" id="8536716at2"/>
<dbReference type="RefSeq" id="WP_095606591.1">
    <property type="nucleotide sequence ID" value="NZ_NSKE01000006.1"/>
</dbReference>
<comment type="caution">
    <text evidence="2">The sequence shown here is derived from an EMBL/GenBank/DDBJ whole genome shotgun (WGS) entry which is preliminary data.</text>
</comment>
<keyword evidence="1" id="KW-0812">Transmembrane</keyword>
<reference evidence="2 3" key="1">
    <citation type="submission" date="2017-08" db="EMBL/GenBank/DDBJ databases">
        <title>Aliifodinibius alkalisoli sp. nov., isolated from saline alkaline soil.</title>
        <authorList>
            <person name="Liu D."/>
            <person name="Zhang G."/>
        </authorList>
    </citation>
    <scope>NUCLEOTIDE SEQUENCE [LARGE SCALE GENOMIC DNA]</scope>
    <source>
        <strain evidence="2 3">WN023</strain>
    </source>
</reference>
<sequence>MNYAIFLGILNLILLSRLRLMLRDDGITRSDLWVMTIIPLLGLPFLEVSLGWILLAFYLVGNPALIWMLEKRKKRLNRNRILMLILHIMSVAVLCSPIFELSANELAANLLAGINVVFLPGIAITDGTVTAVYLFIFGFLMVLNETNIILRYILKLVGLKSLGKTEEVDQKEYNTGRIIGLLERTFVFLFVLLNQFAAIGFILAAKGVTRFKDFESRTFAEYVLIGTLLSALLAMGIAFLVKVVL</sequence>
<protein>
    <recommendedName>
        <fullName evidence="4">DUF3307 domain-containing protein</fullName>
    </recommendedName>
</protein>
<feature type="transmembrane region" description="Helical" evidence="1">
    <location>
        <begin position="219"/>
        <end position="241"/>
    </location>
</feature>
<evidence type="ECO:0000313" key="2">
    <source>
        <dbReference type="EMBL" id="PAU93915.1"/>
    </source>
</evidence>
<feature type="transmembrane region" description="Helical" evidence="1">
    <location>
        <begin position="131"/>
        <end position="154"/>
    </location>
</feature>
<organism evidence="2 3">
    <name type="scientific">Fodinibius salipaludis</name>
    <dbReference type="NCBI Taxonomy" id="2032627"/>
    <lineage>
        <taxon>Bacteria</taxon>
        <taxon>Pseudomonadati</taxon>
        <taxon>Balneolota</taxon>
        <taxon>Balneolia</taxon>
        <taxon>Balneolales</taxon>
        <taxon>Balneolaceae</taxon>
        <taxon>Fodinibius</taxon>
    </lineage>
</organism>
<name>A0A2A2GAP6_9BACT</name>
<evidence type="ECO:0000313" key="3">
    <source>
        <dbReference type="Proteomes" id="UP000218831"/>
    </source>
</evidence>
<keyword evidence="3" id="KW-1185">Reference proteome</keyword>
<feature type="transmembrane region" description="Helical" evidence="1">
    <location>
        <begin position="81"/>
        <end position="100"/>
    </location>
</feature>
<dbReference type="AlphaFoldDB" id="A0A2A2GAP6"/>
<proteinExistence type="predicted"/>
<dbReference type="EMBL" id="NSKE01000006">
    <property type="protein sequence ID" value="PAU93915.1"/>
    <property type="molecule type" value="Genomic_DNA"/>
</dbReference>
<feature type="transmembrane region" description="Helical" evidence="1">
    <location>
        <begin position="33"/>
        <end position="60"/>
    </location>
</feature>
<evidence type="ECO:0000256" key="1">
    <source>
        <dbReference type="SAM" id="Phobius"/>
    </source>
</evidence>
<dbReference type="Proteomes" id="UP000218831">
    <property type="component" value="Unassembled WGS sequence"/>
</dbReference>
<accession>A0A2A2GAP6</accession>
<feature type="transmembrane region" description="Helical" evidence="1">
    <location>
        <begin position="186"/>
        <end position="207"/>
    </location>
</feature>
<keyword evidence="1" id="KW-1133">Transmembrane helix</keyword>
<evidence type="ECO:0008006" key="4">
    <source>
        <dbReference type="Google" id="ProtNLM"/>
    </source>
</evidence>
<gene>
    <name evidence="2" type="ORF">CK503_09590</name>
</gene>
<keyword evidence="1" id="KW-0472">Membrane</keyword>